<dbReference type="SUPFAM" id="SSF48452">
    <property type="entry name" value="TPR-like"/>
    <property type="match status" value="1"/>
</dbReference>
<feature type="repeat" description="TPR" evidence="1">
    <location>
        <begin position="5"/>
        <end position="38"/>
    </location>
</feature>
<proteinExistence type="predicted"/>
<comment type="caution">
    <text evidence="2">The sequence shown here is derived from an EMBL/GenBank/DDBJ whole genome shotgun (WGS) entry which is preliminary data.</text>
</comment>
<keyword evidence="3" id="KW-1185">Reference proteome</keyword>
<accession>A0A7W9SU85</accession>
<dbReference type="InterPro" id="IPR011990">
    <property type="entry name" value="TPR-like_helical_dom_sf"/>
</dbReference>
<gene>
    <name evidence="2" type="ORF">HNQ39_003889</name>
</gene>
<dbReference type="PROSITE" id="PS50005">
    <property type="entry name" value="TPR"/>
    <property type="match status" value="1"/>
</dbReference>
<organism evidence="2 3">
    <name type="scientific">Armatimonas rosea</name>
    <dbReference type="NCBI Taxonomy" id="685828"/>
    <lineage>
        <taxon>Bacteria</taxon>
        <taxon>Bacillati</taxon>
        <taxon>Armatimonadota</taxon>
        <taxon>Armatimonadia</taxon>
        <taxon>Armatimonadales</taxon>
        <taxon>Armatimonadaceae</taxon>
        <taxon>Armatimonas</taxon>
    </lineage>
</organism>
<sequence>MADDVATRFQEAIQYRINGNYDAAVPLFKSVIAEQPNNADAYHELGLVFSFLVTDDCLPTLEYACKLAPHNLVYIMSYGKALAMFGEFERAKQMFQWVLKADPFNDDAQTQLDFLKDF</sequence>
<reference evidence="2 3" key="1">
    <citation type="submission" date="2020-08" db="EMBL/GenBank/DDBJ databases">
        <title>Genomic Encyclopedia of Type Strains, Phase IV (KMG-IV): sequencing the most valuable type-strain genomes for metagenomic binning, comparative biology and taxonomic classification.</title>
        <authorList>
            <person name="Goeker M."/>
        </authorList>
    </citation>
    <scope>NUCLEOTIDE SEQUENCE [LARGE SCALE GENOMIC DNA]</scope>
    <source>
        <strain evidence="2 3">DSM 23562</strain>
    </source>
</reference>
<keyword evidence="1" id="KW-0802">TPR repeat</keyword>
<dbReference type="RefSeq" id="WP_184200334.1">
    <property type="nucleotide sequence ID" value="NZ_JACHGW010000003.1"/>
</dbReference>
<evidence type="ECO:0000313" key="2">
    <source>
        <dbReference type="EMBL" id="MBB6052079.1"/>
    </source>
</evidence>
<dbReference type="EMBL" id="JACHGW010000003">
    <property type="protein sequence ID" value="MBB6052079.1"/>
    <property type="molecule type" value="Genomic_DNA"/>
</dbReference>
<dbReference type="AlphaFoldDB" id="A0A7W9SU85"/>
<name>A0A7W9SU85_ARMRO</name>
<dbReference type="Gene3D" id="1.25.40.10">
    <property type="entry name" value="Tetratricopeptide repeat domain"/>
    <property type="match status" value="2"/>
</dbReference>
<protein>
    <submittedName>
        <fullName evidence="2">Tetratricopeptide (TPR) repeat protein</fullName>
    </submittedName>
</protein>
<dbReference type="InterPro" id="IPR019734">
    <property type="entry name" value="TPR_rpt"/>
</dbReference>
<evidence type="ECO:0000313" key="3">
    <source>
        <dbReference type="Proteomes" id="UP000520814"/>
    </source>
</evidence>
<evidence type="ECO:0000256" key="1">
    <source>
        <dbReference type="PROSITE-ProRule" id="PRU00339"/>
    </source>
</evidence>
<dbReference type="Proteomes" id="UP000520814">
    <property type="component" value="Unassembled WGS sequence"/>
</dbReference>